<organism evidence="1 2">
    <name type="scientific">Candidatus Andersenbacteria bacterium CG10_big_fil_rev_8_21_14_0_10_54_11</name>
    <dbReference type="NCBI Taxonomy" id="1974485"/>
    <lineage>
        <taxon>Bacteria</taxon>
        <taxon>Candidatus Anderseniibacteriota</taxon>
    </lineage>
</organism>
<dbReference type="Proteomes" id="UP000230731">
    <property type="component" value="Unassembled WGS sequence"/>
</dbReference>
<comment type="caution">
    <text evidence="1">The sequence shown here is derived from an EMBL/GenBank/DDBJ whole genome shotgun (WGS) entry which is preliminary data.</text>
</comment>
<dbReference type="AlphaFoldDB" id="A0A2M6WYA8"/>
<sequence>MASRGFVLSACTHKHAYKQTTRLLSLLTFMAISGPLPLDPQALLAAWPAAVSDKESTTALPDYSDRLGSAAVAHPPVRTEEAVWTRPVRLAAAPTVPRLSLNIDGSPAIVLEGEASYYSRAGCLGCNVGRIMANGQPLNDGALTMAIGANLKHLVGRKATVTSLLTGQSVQVIITDTGGFYQAKYGNRVADLSVATKQAIGMAGGVGQVRVEVH</sequence>
<gene>
    <name evidence="1" type="ORF">COT71_04225</name>
</gene>
<protein>
    <recommendedName>
        <fullName evidence="3">RlpA-like protein double-psi beta-barrel domain-containing protein</fullName>
    </recommendedName>
</protein>
<dbReference type="CDD" id="cd22268">
    <property type="entry name" value="DPBB_RlpA-like"/>
    <property type="match status" value="1"/>
</dbReference>
<evidence type="ECO:0008006" key="3">
    <source>
        <dbReference type="Google" id="ProtNLM"/>
    </source>
</evidence>
<dbReference type="EMBL" id="PEZP01000045">
    <property type="protein sequence ID" value="PIT97774.1"/>
    <property type="molecule type" value="Genomic_DNA"/>
</dbReference>
<proteinExistence type="predicted"/>
<reference evidence="2" key="1">
    <citation type="submission" date="2017-09" db="EMBL/GenBank/DDBJ databases">
        <title>Depth-based differentiation of microbial function through sediment-hosted aquifers and enrichment of novel symbionts in the deep terrestrial subsurface.</title>
        <authorList>
            <person name="Probst A.J."/>
            <person name="Ladd B."/>
            <person name="Jarett J.K."/>
            <person name="Geller-Mcgrath D.E."/>
            <person name="Sieber C.M.K."/>
            <person name="Emerson J.B."/>
            <person name="Anantharaman K."/>
            <person name="Thomas B.C."/>
            <person name="Malmstrom R."/>
            <person name="Stieglmeier M."/>
            <person name="Klingl A."/>
            <person name="Woyke T."/>
            <person name="Ryan C.M."/>
            <person name="Banfield J.F."/>
        </authorList>
    </citation>
    <scope>NUCLEOTIDE SEQUENCE [LARGE SCALE GENOMIC DNA]</scope>
</reference>
<name>A0A2M6WYA8_9BACT</name>
<accession>A0A2M6WYA8</accession>
<dbReference type="Gene3D" id="2.40.40.10">
    <property type="entry name" value="RlpA-like domain"/>
    <property type="match status" value="1"/>
</dbReference>
<evidence type="ECO:0000313" key="2">
    <source>
        <dbReference type="Proteomes" id="UP000230731"/>
    </source>
</evidence>
<dbReference type="InterPro" id="IPR036908">
    <property type="entry name" value="RlpA-like_sf"/>
</dbReference>
<evidence type="ECO:0000313" key="1">
    <source>
        <dbReference type="EMBL" id="PIT97774.1"/>
    </source>
</evidence>